<evidence type="ECO:0000313" key="3">
    <source>
        <dbReference type="Proteomes" id="UP000004358"/>
    </source>
</evidence>
<evidence type="ECO:0000313" key="2">
    <source>
        <dbReference type="EMBL" id="EAQ78446.1"/>
    </source>
</evidence>
<dbReference type="Proteomes" id="UP000004358">
    <property type="component" value="Unassembled WGS sequence"/>
</dbReference>
<organism evidence="2 3">
    <name type="scientific">Blastopirellula marina DSM 3645</name>
    <dbReference type="NCBI Taxonomy" id="314230"/>
    <lineage>
        <taxon>Bacteria</taxon>
        <taxon>Pseudomonadati</taxon>
        <taxon>Planctomycetota</taxon>
        <taxon>Planctomycetia</taxon>
        <taxon>Pirellulales</taxon>
        <taxon>Pirellulaceae</taxon>
        <taxon>Blastopirellula</taxon>
    </lineage>
</organism>
<protein>
    <submittedName>
        <fullName evidence="2">Uncharacterized protein</fullName>
    </submittedName>
</protein>
<dbReference type="OrthoDB" id="9847735at2"/>
<name>A3ZYN3_9BACT</name>
<dbReference type="HOGENOM" id="CLU_2551547_0_0_0"/>
<feature type="region of interest" description="Disordered" evidence="1">
    <location>
        <begin position="56"/>
        <end position="82"/>
    </location>
</feature>
<proteinExistence type="predicted"/>
<evidence type="ECO:0000256" key="1">
    <source>
        <dbReference type="SAM" id="MobiDB-lite"/>
    </source>
</evidence>
<gene>
    <name evidence="2" type="ORF">DSM3645_07136</name>
</gene>
<dbReference type="AlphaFoldDB" id="A3ZYN3"/>
<reference evidence="2 3" key="1">
    <citation type="submission" date="2006-02" db="EMBL/GenBank/DDBJ databases">
        <authorList>
            <person name="Amann R."/>
            <person name="Ferriera S."/>
            <person name="Johnson J."/>
            <person name="Kravitz S."/>
            <person name="Halpern A."/>
            <person name="Remington K."/>
            <person name="Beeson K."/>
            <person name="Tran B."/>
            <person name="Rogers Y.-H."/>
            <person name="Friedman R."/>
            <person name="Venter J.C."/>
        </authorList>
    </citation>
    <scope>NUCLEOTIDE SEQUENCE [LARGE SCALE GENOMIC DNA]</scope>
    <source>
        <strain evidence="2 3">DSM 3645</strain>
    </source>
</reference>
<dbReference type="STRING" id="314230.DSM3645_07136"/>
<comment type="caution">
    <text evidence="2">The sequence shown here is derived from an EMBL/GenBank/DDBJ whole genome shotgun (WGS) entry which is preliminary data.</text>
</comment>
<dbReference type="EMBL" id="AANZ01000021">
    <property type="protein sequence ID" value="EAQ78446.1"/>
    <property type="molecule type" value="Genomic_DNA"/>
</dbReference>
<accession>A3ZYN3</accession>
<sequence length="82" mass="9329">MVKNIDAWDLVGNRMTSPRRAVNSSRYVVYLLKTLHEIEQCGYLVGEEADEADLPLETTTPTFSPPVRYDRWATNPTGDEDI</sequence>
<dbReference type="RefSeq" id="WP_002655024.1">
    <property type="nucleotide sequence ID" value="NZ_CH672377.1"/>
</dbReference>